<protein>
    <recommendedName>
        <fullName evidence="1">DUF4268 domain-containing protein</fullName>
    </recommendedName>
</protein>
<gene>
    <name evidence="2" type="ORF">SAMN05660841_02291</name>
</gene>
<dbReference type="Proteomes" id="UP000190150">
    <property type="component" value="Unassembled WGS sequence"/>
</dbReference>
<evidence type="ECO:0000313" key="2">
    <source>
        <dbReference type="EMBL" id="SKB77359.1"/>
    </source>
</evidence>
<evidence type="ECO:0000313" key="3">
    <source>
        <dbReference type="Proteomes" id="UP000190150"/>
    </source>
</evidence>
<keyword evidence="3" id="KW-1185">Reference proteome</keyword>
<dbReference type="STRING" id="1513896.SAMN05660841_02291"/>
<dbReference type="Pfam" id="PF14088">
    <property type="entry name" value="DUF4268"/>
    <property type="match status" value="1"/>
</dbReference>
<dbReference type="RefSeq" id="WP_079643217.1">
    <property type="nucleotide sequence ID" value="NZ_FUZF01000009.1"/>
</dbReference>
<evidence type="ECO:0000259" key="1">
    <source>
        <dbReference type="Pfam" id="PF14088"/>
    </source>
</evidence>
<accession>A0A1T5E0J3</accession>
<name>A0A1T5E0J3_9SPHI</name>
<dbReference type="OrthoDB" id="1467516at2"/>
<dbReference type="InterPro" id="IPR025364">
    <property type="entry name" value="DUF4268"/>
</dbReference>
<organism evidence="2 3">
    <name type="scientific">Sphingobacterium nematocida</name>
    <dbReference type="NCBI Taxonomy" id="1513896"/>
    <lineage>
        <taxon>Bacteria</taxon>
        <taxon>Pseudomonadati</taxon>
        <taxon>Bacteroidota</taxon>
        <taxon>Sphingobacteriia</taxon>
        <taxon>Sphingobacteriales</taxon>
        <taxon>Sphingobacteriaceae</taxon>
        <taxon>Sphingobacterium</taxon>
    </lineage>
</organism>
<feature type="domain" description="DUF4268" evidence="1">
    <location>
        <begin position="10"/>
        <end position="144"/>
    </location>
</feature>
<dbReference type="AlphaFoldDB" id="A0A1T5E0J3"/>
<proteinExistence type="predicted"/>
<dbReference type="EMBL" id="FUZF01000009">
    <property type="protein sequence ID" value="SKB77359.1"/>
    <property type="molecule type" value="Genomic_DNA"/>
</dbReference>
<reference evidence="3" key="1">
    <citation type="submission" date="2017-02" db="EMBL/GenBank/DDBJ databases">
        <authorList>
            <person name="Varghese N."/>
            <person name="Submissions S."/>
        </authorList>
    </citation>
    <scope>NUCLEOTIDE SEQUENCE [LARGE SCALE GENOMIC DNA]</scope>
    <source>
        <strain evidence="3">DSM 24091</strain>
    </source>
</reference>
<sequence>MYSREEVKKLKEEFWTSFGQFMSPVPSADMEKINWVNYKTGVKHLFFRMDATNKSATIMIEITHPDDGIRALMFEQFQELQALLHDALAENWDWSSEYYDDYGKKTARISTSIAQISIFKKEDWPHLISFLKPRLIALDEFWSTAKYAFDIFK</sequence>